<evidence type="ECO:0000313" key="6">
    <source>
        <dbReference type="Proteomes" id="UP000117656"/>
    </source>
</evidence>
<evidence type="ECO:0000313" key="7">
    <source>
        <dbReference type="Proteomes" id="UP000129715"/>
    </source>
</evidence>
<evidence type="ECO:0000259" key="2">
    <source>
        <dbReference type="Pfam" id="PF02440"/>
    </source>
</evidence>
<dbReference type="Proteomes" id="UP000129715">
    <property type="component" value="Segment"/>
</dbReference>
<dbReference type="InterPro" id="IPR036179">
    <property type="entry name" value="Ig-like_dom_sf"/>
</dbReference>
<evidence type="ECO:0000256" key="1">
    <source>
        <dbReference type="SAM" id="Phobius"/>
    </source>
</evidence>
<dbReference type="InterPro" id="IPR013783">
    <property type="entry name" value="Ig-like_fold"/>
</dbReference>
<organism evidence="3 6">
    <name type="scientific">Human cytomegalovirus</name>
    <name type="common">HHV-5</name>
    <name type="synonym">Human herpesvirus 5</name>
    <dbReference type="NCBI Taxonomy" id="10359"/>
    <lineage>
        <taxon>Viruses</taxon>
        <taxon>Duplodnaviria</taxon>
        <taxon>Heunggongvirae</taxon>
        <taxon>Peploviricota</taxon>
        <taxon>Herviviricetes</taxon>
        <taxon>Herpesvirales</taxon>
        <taxon>Orthoherpesviridae</taxon>
        <taxon>Betaherpesvirinae</taxon>
        <taxon>Cytomegalovirus</taxon>
        <taxon>Cytomegalovirus humanbeta5</taxon>
    </lineage>
</organism>
<gene>
    <name evidence="3" type="primary">RL13</name>
</gene>
<dbReference type="Gene3D" id="2.60.40.10">
    <property type="entry name" value="Immunoglobulins"/>
    <property type="match status" value="1"/>
</dbReference>
<dbReference type="Proteomes" id="UP000117656">
    <property type="component" value="Segment"/>
</dbReference>
<feature type="domain" description="Adenovirus E3 region protein CR1" evidence="2">
    <location>
        <begin position="123"/>
        <end position="218"/>
    </location>
</feature>
<keyword evidence="1" id="KW-0812">Transmembrane</keyword>
<keyword evidence="1" id="KW-1133">Transmembrane helix</keyword>
<evidence type="ECO:0000313" key="5">
    <source>
        <dbReference type="EMBL" id="AKI20100.1"/>
    </source>
</evidence>
<name>A0A0G2TBK1_HCMV</name>
<feature type="transmembrane region" description="Helical" evidence="1">
    <location>
        <begin position="259"/>
        <end position="279"/>
    </location>
</feature>
<keyword evidence="1" id="KW-0472">Membrane</keyword>
<dbReference type="Proteomes" id="UP000130765">
    <property type="component" value="Segment"/>
</dbReference>
<dbReference type="InterPro" id="IPR003471">
    <property type="entry name" value="Adeno_E3_CR1"/>
</dbReference>
<proteinExistence type="predicted"/>
<dbReference type="EMBL" id="KP745651">
    <property type="protein sequence ID" value="AKI10580.1"/>
    <property type="molecule type" value="Genomic_DNA"/>
</dbReference>
<sequence>MDWRVTVTWTILMSTLSESCNQTCPCLCSCNTTASYSTNSTETTTSTFSTTIISNRSTLEYLNCSTANVPTTTNVSTKSSAITTQIPTTTNTKVQTTPCTNITRTVTCDGLNYTVHKRCDRSYEVINVTGHVGGNITLKKCNQTEKWHNVEWIHYEHPTHKMCELGNYHQTTPRRDICFDCNDTSLTIYNLTTENAGKYTRRCRNNGQEENYYVTVLTGDTTSSILGTCPMRYEDESRNTENTIGSSIIETIQKANIPLGIHAVWAGVVVSVALIALYMGSHRIPKKPHYTKLPKYDPDEFWTKA</sequence>
<evidence type="ECO:0000313" key="4">
    <source>
        <dbReference type="EMBL" id="AKI10580.1"/>
    </source>
</evidence>
<protein>
    <submittedName>
        <fullName evidence="3">Membrane RL1 protein3</fullName>
    </submittedName>
</protein>
<dbReference type="EMBL" id="KP745650">
    <property type="protein sequence ID" value="AKI10413.1"/>
    <property type="molecule type" value="Genomic_DNA"/>
</dbReference>
<dbReference type="EMBL" id="KP745708">
    <property type="protein sequence ID" value="AKI20100.1"/>
    <property type="molecule type" value="Genomic_DNA"/>
</dbReference>
<evidence type="ECO:0000313" key="3">
    <source>
        <dbReference type="EMBL" id="AKI10413.1"/>
    </source>
</evidence>
<accession>A0A0G2TBK1</accession>
<organismHost>
    <name type="scientific">Homo sapiens</name>
    <name type="common">Human</name>
    <dbReference type="NCBI Taxonomy" id="9606"/>
</organismHost>
<dbReference type="Pfam" id="PF02440">
    <property type="entry name" value="Adeno_E3_CR1"/>
    <property type="match status" value="1"/>
</dbReference>
<dbReference type="SUPFAM" id="SSF48726">
    <property type="entry name" value="Immunoglobulin"/>
    <property type="match status" value="1"/>
</dbReference>
<reference evidence="6 7" key="1">
    <citation type="journal article" date="2015" name="J. Virol.">
        <title>High-throughput analysis of human cytomegalovirus genome diversity highlights the widespread occurrence of gene-disrupting mutations and pervasive recombination.</title>
        <authorList>
            <person name="Sijmons S."/>
            <person name="Thys K."/>
            <person name="Mbong Ngwese M."/>
            <person name="Van Damme E."/>
            <person name="Dvorak J."/>
            <person name="Van Loock M."/>
            <person name="Li G."/>
            <person name="Tachezy R."/>
            <person name="Busson L."/>
            <person name="Aerssens J."/>
            <person name="Van Ranst M."/>
            <person name="Maes P."/>
        </authorList>
    </citation>
    <scope>NUCLEOTIDE SEQUENCE [LARGE SCALE GENOMIC DNA]</scope>
    <source>
        <strain evidence="3">BE/1/2011</strain>
        <strain evidence="5">BE/8/2010</strain>
        <strain evidence="4">BE/9/2012</strain>
    </source>
</reference>